<name>A0AAT9H1T8_9FLAO</name>
<evidence type="ECO:0000313" key="1">
    <source>
        <dbReference type="EMBL" id="BFM43481.1"/>
    </source>
</evidence>
<gene>
    <name evidence="1" type="ORF">CFS9_21220</name>
</gene>
<reference evidence="1" key="1">
    <citation type="submission" date="2024-05" db="EMBL/GenBank/DDBJ databases">
        <title>Whole-Genome Sequence of CFS9, a Potential Fish Probiotic Isolated from the Body Surface of Silurus asotus.</title>
        <authorList>
            <person name="Kojima M."/>
            <person name="Tobioka K."/>
            <person name="Yokota K."/>
            <person name="Nakatani H."/>
            <person name="Hori K."/>
            <person name="Tamaru Y."/>
            <person name="Okazaki F."/>
        </authorList>
    </citation>
    <scope>NUCLEOTIDE SEQUENCE</scope>
    <source>
        <strain evidence="1">CFS9</strain>
    </source>
</reference>
<dbReference type="EMBL" id="AP031573">
    <property type="protein sequence ID" value="BFM43481.1"/>
    <property type="molecule type" value="Genomic_DNA"/>
</dbReference>
<protein>
    <submittedName>
        <fullName evidence="1">Uncharacterized protein</fullName>
    </submittedName>
</protein>
<organism evidence="1">
    <name type="scientific">Flavobacterium sp. CFS9</name>
    <dbReference type="NCBI Taxonomy" id="3143118"/>
    <lineage>
        <taxon>Bacteria</taxon>
        <taxon>Pseudomonadati</taxon>
        <taxon>Bacteroidota</taxon>
        <taxon>Flavobacteriia</taxon>
        <taxon>Flavobacteriales</taxon>
        <taxon>Flavobacteriaceae</taxon>
        <taxon>Flavobacterium</taxon>
    </lineage>
</organism>
<sequence>MDSGLNLHRYTVLDTVLNNKGLIISGVPLNSTSDMTIRSSGNPEVYWFLTEIPKQMQKPIV</sequence>
<dbReference type="AlphaFoldDB" id="A0AAT9H1T8"/>
<proteinExistence type="predicted"/>
<accession>A0AAT9H1T8</accession>